<organism evidence="2 3">
    <name type="scientific">Nocardioides kribbensis</name>
    <dbReference type="NCBI Taxonomy" id="305517"/>
    <lineage>
        <taxon>Bacteria</taxon>
        <taxon>Bacillati</taxon>
        <taxon>Actinomycetota</taxon>
        <taxon>Actinomycetes</taxon>
        <taxon>Propionibacteriales</taxon>
        <taxon>Nocardioidaceae</taxon>
        <taxon>Nocardioides</taxon>
    </lineage>
</organism>
<proteinExistence type="predicted"/>
<gene>
    <name evidence="2" type="ORF">V6R90_10515</name>
</gene>
<accession>A0ABV1NYX4</accession>
<name>A0ABV1NYX4_9ACTN</name>
<dbReference type="Proteomes" id="UP001482520">
    <property type="component" value="Unassembled WGS sequence"/>
</dbReference>
<dbReference type="Pfam" id="PF23926">
    <property type="entry name" value="LtfC"/>
    <property type="match status" value="1"/>
</dbReference>
<evidence type="ECO:0000259" key="1">
    <source>
        <dbReference type="Pfam" id="PF23926"/>
    </source>
</evidence>
<protein>
    <recommendedName>
        <fullName evidence="1">LtfC/p132/Gp6 beta-sandwich domain-containing protein</fullName>
    </recommendedName>
</protein>
<feature type="domain" description="LtfC/p132/Gp6 beta-sandwich" evidence="1">
    <location>
        <begin position="13"/>
        <end position="104"/>
    </location>
</feature>
<comment type="caution">
    <text evidence="2">The sequence shown here is derived from an EMBL/GenBank/DDBJ whole genome shotgun (WGS) entry which is preliminary data.</text>
</comment>
<keyword evidence="3" id="KW-1185">Reference proteome</keyword>
<evidence type="ECO:0000313" key="3">
    <source>
        <dbReference type="Proteomes" id="UP001482520"/>
    </source>
</evidence>
<dbReference type="EMBL" id="JBEGDP010000010">
    <property type="protein sequence ID" value="MEQ7847712.1"/>
    <property type="molecule type" value="Genomic_DNA"/>
</dbReference>
<dbReference type="InterPro" id="IPR055688">
    <property type="entry name" value="LtfC/p132/Gp6_b-sand"/>
</dbReference>
<reference evidence="2 3" key="1">
    <citation type="submission" date="2024-02" db="EMBL/GenBank/DDBJ databases">
        <title>Full genome sequence of Nocardioides kribbensis.</title>
        <authorList>
            <person name="Poletto B.L."/>
            <person name="Silva G."/>
            <person name="Galante D."/>
            <person name="Campos K.R."/>
            <person name="Santos M.B.N."/>
            <person name="Sacchi C.T."/>
        </authorList>
    </citation>
    <scope>NUCLEOTIDE SEQUENCE [LARGE SCALE GENOMIC DNA]</scope>
    <source>
        <strain evidence="2 3">O4R</strain>
    </source>
</reference>
<dbReference type="RefSeq" id="WP_349804630.1">
    <property type="nucleotide sequence ID" value="NZ_JBEGDP010000010.1"/>
</dbReference>
<evidence type="ECO:0000313" key="2">
    <source>
        <dbReference type="EMBL" id="MEQ7847712.1"/>
    </source>
</evidence>
<sequence length="106" mass="11180">MTTLKLGVDPGDMELILTDGADFRADIINEVGGVDTNWPTGTSLTLSITGDAATYTWPATITGATASWSVDKADTALISARSKVRLIYVNGTTDRVLFSGVVSRRG</sequence>